<sequence length="145" mass="16440">MHNCGELFMRLLIVILLFGLTTACVTSSQSLYAELGGEDKVDEVVENFITEIEFDPMMYDYFKDSDIGRFREKFTEHFCMLTGGPCEYTGDTMEQVHTGMEISEANFNHAVDLLISAMNKANIPHRLQNRVLATMAPLRGSIIYI</sequence>
<name>A0A917GJY0_9GAMM</name>
<evidence type="ECO:0000256" key="3">
    <source>
        <dbReference type="ARBA" id="ARBA00022723"/>
    </source>
</evidence>
<keyword evidence="7" id="KW-1185">Reference proteome</keyword>
<comment type="caution">
    <text evidence="6">The sequence shown here is derived from an EMBL/GenBank/DDBJ whole genome shotgun (WGS) entry which is preliminary data.</text>
</comment>
<dbReference type="GO" id="GO:0020037">
    <property type="term" value="F:heme binding"/>
    <property type="evidence" value="ECO:0007669"/>
    <property type="project" value="InterPro"/>
</dbReference>
<protein>
    <recommendedName>
        <fullName evidence="8">Group 1 truncated hemoglobin</fullName>
    </recommendedName>
</protein>
<feature type="binding site" description="distal binding residue" evidence="5">
    <location>
        <position position="97"/>
    </location>
    <ligand>
        <name>heme</name>
        <dbReference type="ChEBI" id="CHEBI:30413"/>
    </ligand>
    <ligandPart>
        <name>Fe</name>
        <dbReference type="ChEBI" id="CHEBI:18248"/>
    </ligandPart>
</feature>
<proteinExistence type="predicted"/>
<organism evidence="6 7">
    <name type="scientific">Pseudohongiella nitratireducens</name>
    <dbReference type="NCBI Taxonomy" id="1768907"/>
    <lineage>
        <taxon>Bacteria</taxon>
        <taxon>Pseudomonadati</taxon>
        <taxon>Pseudomonadota</taxon>
        <taxon>Gammaproteobacteria</taxon>
        <taxon>Pseudomonadales</taxon>
        <taxon>Pseudohongiellaceae</taxon>
        <taxon>Pseudohongiella</taxon>
    </lineage>
</organism>
<dbReference type="SUPFAM" id="SSF46458">
    <property type="entry name" value="Globin-like"/>
    <property type="match status" value="1"/>
</dbReference>
<evidence type="ECO:0000313" key="6">
    <source>
        <dbReference type="EMBL" id="GGG49393.1"/>
    </source>
</evidence>
<evidence type="ECO:0000256" key="1">
    <source>
        <dbReference type="ARBA" id="ARBA00022448"/>
    </source>
</evidence>
<dbReference type="Pfam" id="PF01152">
    <property type="entry name" value="Bac_globin"/>
    <property type="match status" value="1"/>
</dbReference>
<dbReference type="InterPro" id="IPR009050">
    <property type="entry name" value="Globin-like_sf"/>
</dbReference>
<dbReference type="EMBL" id="BMIY01000001">
    <property type="protein sequence ID" value="GGG49393.1"/>
    <property type="molecule type" value="Genomic_DNA"/>
</dbReference>
<evidence type="ECO:0000313" key="7">
    <source>
        <dbReference type="Proteomes" id="UP000627715"/>
    </source>
</evidence>
<dbReference type="GO" id="GO:0046872">
    <property type="term" value="F:metal ion binding"/>
    <property type="evidence" value="ECO:0007669"/>
    <property type="project" value="UniProtKB-KW"/>
</dbReference>
<evidence type="ECO:0000256" key="2">
    <source>
        <dbReference type="ARBA" id="ARBA00022617"/>
    </source>
</evidence>
<evidence type="ECO:0000256" key="5">
    <source>
        <dbReference type="PIRSR" id="PIRSR601486-1"/>
    </source>
</evidence>
<dbReference type="AlphaFoldDB" id="A0A917GJY0"/>
<dbReference type="GO" id="GO:0019825">
    <property type="term" value="F:oxygen binding"/>
    <property type="evidence" value="ECO:0007669"/>
    <property type="project" value="InterPro"/>
</dbReference>
<keyword evidence="3 5" id="KW-0479">Metal-binding</keyword>
<accession>A0A917GJY0</accession>
<keyword evidence="4 5" id="KW-0408">Iron</keyword>
<gene>
    <name evidence="6" type="ORF">GCM10011403_03140</name>
</gene>
<evidence type="ECO:0008006" key="8">
    <source>
        <dbReference type="Google" id="ProtNLM"/>
    </source>
</evidence>
<dbReference type="InterPro" id="IPR012292">
    <property type="entry name" value="Globin/Proto"/>
</dbReference>
<keyword evidence="1" id="KW-0813">Transport</keyword>
<dbReference type="CDD" id="cd00454">
    <property type="entry name" value="TrHb1_N"/>
    <property type="match status" value="1"/>
</dbReference>
<keyword evidence="2 5" id="KW-0349">Heme</keyword>
<reference evidence="6" key="1">
    <citation type="journal article" date="2014" name="Int. J. Syst. Evol. Microbiol.">
        <title>Complete genome sequence of Corynebacterium casei LMG S-19264T (=DSM 44701T), isolated from a smear-ripened cheese.</title>
        <authorList>
            <consortium name="US DOE Joint Genome Institute (JGI-PGF)"/>
            <person name="Walter F."/>
            <person name="Albersmeier A."/>
            <person name="Kalinowski J."/>
            <person name="Ruckert C."/>
        </authorList>
    </citation>
    <scope>NUCLEOTIDE SEQUENCE</scope>
    <source>
        <strain evidence="6">CGMCC 1.15425</strain>
    </source>
</reference>
<evidence type="ECO:0000256" key="4">
    <source>
        <dbReference type="ARBA" id="ARBA00023004"/>
    </source>
</evidence>
<dbReference type="Gene3D" id="1.10.490.10">
    <property type="entry name" value="Globins"/>
    <property type="match status" value="1"/>
</dbReference>
<dbReference type="InterPro" id="IPR001486">
    <property type="entry name" value="Hemoglobin_trunc"/>
</dbReference>
<reference evidence="6" key="2">
    <citation type="submission" date="2020-09" db="EMBL/GenBank/DDBJ databases">
        <authorList>
            <person name="Sun Q."/>
            <person name="Zhou Y."/>
        </authorList>
    </citation>
    <scope>NUCLEOTIDE SEQUENCE</scope>
    <source>
        <strain evidence="6">CGMCC 1.15425</strain>
    </source>
</reference>
<dbReference type="Proteomes" id="UP000627715">
    <property type="component" value="Unassembled WGS sequence"/>
</dbReference>